<dbReference type="EMBL" id="MF957200">
    <property type="protein sequence ID" value="AVV48102.1"/>
    <property type="molecule type" value="Genomic_DNA"/>
</dbReference>
<sequence length="535" mass="57177">MAHDAAHGPVPKTLTFGPDGIRQIASGVKILASAMRRAYGPRRSLVVMARLLDSPLLVSSGWQIAKGFECEGRLPNIGVRLLQEALDDVRASAGDGGTTTAILLDEMLRDGLRCIVAGINPQGLWRGMERATSTALNAIRATAWTLDDDFVVASLLNASGFDVALSRLIQEAVSRVGVTGMIRVIESTKAVCELIVHDGMFFERGLVSNLLATDTTKVEARLHRPYVFVTDRVLASHNDVLGILDQVHAKGGALFIVADDVQGDALSTLISNQLGNVMAVAAIRSPEYGEQRDEVLQDIAVSTGGLVHQQTMHGAVPFECFGRADEIVITRDSTLIIGPHRNELQCAVRLGQVQDDIGPALSQFDQERLQRRVGNLKGGTAELRIGGATDVEMSELQEKAVYLLHAIRTGLKHGVVAGAGSTYVRVAANMTGTPAVNADEQAGVDVVRRALEAPARQLLSNSHIDDLLVDQIIKRYRMVGSDLVYDLDGGGWTNTLAGGLVDPVLALTEPLRVATSMAGLLLNTGAVISDDLMIN</sequence>
<dbReference type="InterPro" id="IPR002423">
    <property type="entry name" value="Cpn60/GroEL/TCP-1"/>
</dbReference>
<evidence type="ECO:0000256" key="4">
    <source>
        <dbReference type="ARBA" id="ARBA00023186"/>
    </source>
</evidence>
<protein>
    <recommendedName>
        <fullName evidence="7">60 kDa chaperonin</fullName>
    </recommendedName>
</protein>
<reference evidence="8" key="1">
    <citation type="journal article" date="2018" name="Appl. Environ. Microbiol.">
        <title>Catabolism of 2-hydroxypyridine by Burkholderia sp. MAK1: a five-gene cluster encoded 2-hydroxypyridine 5-monooxygenase HpdABCDE catalyses the first step of biodegradation.</title>
        <authorList>
            <person name="Petkevicius V."/>
            <person name="Vaitekunas J."/>
            <person name="Stankeviciute J."/>
            <person name="Gasparaviciute R."/>
            <person name="Meskys R."/>
        </authorList>
    </citation>
    <scope>NUCLEOTIDE SEQUENCE</scope>
    <source>
        <strain evidence="8">MAK1</strain>
    </source>
</reference>
<name>A0A2R4K2K4_9BURK</name>
<dbReference type="FunFam" id="3.50.7.10:FF:000001">
    <property type="entry name" value="60 kDa chaperonin"/>
    <property type="match status" value="1"/>
</dbReference>
<dbReference type="SUPFAM" id="SSF52029">
    <property type="entry name" value="GroEL apical domain-like"/>
    <property type="match status" value="1"/>
</dbReference>
<dbReference type="Gene3D" id="3.50.7.10">
    <property type="entry name" value="GroEL"/>
    <property type="match status" value="1"/>
</dbReference>
<evidence type="ECO:0000313" key="8">
    <source>
        <dbReference type="EMBL" id="AVV48102.1"/>
    </source>
</evidence>
<dbReference type="GO" id="GO:0016853">
    <property type="term" value="F:isomerase activity"/>
    <property type="evidence" value="ECO:0007669"/>
    <property type="project" value="UniProtKB-KW"/>
</dbReference>
<dbReference type="SUPFAM" id="SSF54849">
    <property type="entry name" value="GroEL-intermediate domain like"/>
    <property type="match status" value="1"/>
</dbReference>
<keyword evidence="5" id="KW-0413">Isomerase</keyword>
<dbReference type="SUPFAM" id="SSF48592">
    <property type="entry name" value="GroEL equatorial domain-like"/>
    <property type="match status" value="1"/>
</dbReference>
<proteinExistence type="inferred from homology"/>
<dbReference type="AlphaFoldDB" id="A0A2R4K2K4"/>
<comment type="function">
    <text evidence="7">Together with its co-chaperonin GroES, plays an essential role in assisting protein folding. The GroEL-GroES system forms a nano-cage that allows encapsulation of the non-native substrate proteins and provides a physical environment optimized to promote and accelerate protein folding.</text>
</comment>
<dbReference type="Gene3D" id="1.10.560.10">
    <property type="entry name" value="GroEL-like equatorial domain"/>
    <property type="match status" value="1"/>
</dbReference>
<dbReference type="PRINTS" id="PR00298">
    <property type="entry name" value="CHAPERONIN60"/>
</dbReference>
<evidence type="ECO:0000256" key="1">
    <source>
        <dbReference type="ARBA" id="ARBA00006607"/>
    </source>
</evidence>
<comment type="subunit">
    <text evidence="7">Forms a cylinder of 14 subunits composed of two heptameric rings stacked back-to-back. Interacts with the co-chaperonin GroES.</text>
</comment>
<evidence type="ECO:0000256" key="3">
    <source>
        <dbReference type="ARBA" id="ARBA00022840"/>
    </source>
</evidence>
<dbReference type="GO" id="GO:0140662">
    <property type="term" value="F:ATP-dependent protein folding chaperone"/>
    <property type="evidence" value="ECO:0007669"/>
    <property type="project" value="InterPro"/>
</dbReference>
<dbReference type="InterPro" id="IPR027409">
    <property type="entry name" value="GroEL-like_apical_dom_sf"/>
</dbReference>
<dbReference type="GO" id="GO:0042026">
    <property type="term" value="P:protein refolding"/>
    <property type="evidence" value="ECO:0007669"/>
    <property type="project" value="InterPro"/>
</dbReference>
<dbReference type="PANTHER" id="PTHR45633">
    <property type="entry name" value="60 KDA HEAT SHOCK PROTEIN, MITOCHONDRIAL"/>
    <property type="match status" value="1"/>
</dbReference>
<keyword evidence="3" id="KW-0067">ATP-binding</keyword>
<evidence type="ECO:0000256" key="7">
    <source>
        <dbReference type="RuleBase" id="RU000419"/>
    </source>
</evidence>
<dbReference type="InterPro" id="IPR027410">
    <property type="entry name" value="TCP-1-like_intermed_sf"/>
</dbReference>
<dbReference type="Gene3D" id="3.30.260.10">
    <property type="entry name" value="TCP-1-like chaperonin intermediate domain"/>
    <property type="match status" value="1"/>
</dbReference>
<dbReference type="InterPro" id="IPR027413">
    <property type="entry name" value="GROEL-like_equatorial_sf"/>
</dbReference>
<dbReference type="InterPro" id="IPR001844">
    <property type="entry name" value="Cpn60/GroEL"/>
</dbReference>
<evidence type="ECO:0000256" key="2">
    <source>
        <dbReference type="ARBA" id="ARBA00022741"/>
    </source>
</evidence>
<dbReference type="Pfam" id="PF00118">
    <property type="entry name" value="Cpn60_TCP1"/>
    <property type="match status" value="1"/>
</dbReference>
<evidence type="ECO:0000256" key="6">
    <source>
        <dbReference type="RuleBase" id="RU000418"/>
    </source>
</evidence>
<keyword evidence="4" id="KW-0143">Chaperone</keyword>
<accession>A0A2R4K2K4</accession>
<dbReference type="GO" id="GO:0005524">
    <property type="term" value="F:ATP binding"/>
    <property type="evidence" value="ECO:0007669"/>
    <property type="project" value="UniProtKB-KW"/>
</dbReference>
<dbReference type="SMR" id="A0A2R4K2K4"/>
<keyword evidence="2" id="KW-0547">Nucleotide-binding</keyword>
<comment type="similarity">
    <text evidence="1 6">Belongs to the chaperonin (HSP60) family.</text>
</comment>
<gene>
    <name evidence="8" type="primary">hpdL</name>
</gene>
<dbReference type="NCBIfam" id="NF009487">
    <property type="entry name" value="PRK12849.1"/>
    <property type="match status" value="1"/>
</dbReference>
<organism evidence="8">
    <name type="scientific">Burkholderia sp. MAK1</name>
    <dbReference type="NCBI Taxonomy" id="1765374"/>
    <lineage>
        <taxon>Bacteria</taxon>
        <taxon>Pseudomonadati</taxon>
        <taxon>Pseudomonadota</taxon>
        <taxon>Betaproteobacteria</taxon>
        <taxon>Burkholderiales</taxon>
        <taxon>Burkholderiaceae</taxon>
        <taxon>Burkholderia</taxon>
    </lineage>
</organism>
<evidence type="ECO:0000256" key="5">
    <source>
        <dbReference type="ARBA" id="ARBA00023235"/>
    </source>
</evidence>